<evidence type="ECO:0000313" key="4">
    <source>
        <dbReference type="Proteomes" id="UP000537130"/>
    </source>
</evidence>
<accession>A0A7W4W3A6</accession>
<proteinExistence type="predicted"/>
<evidence type="ECO:0000256" key="1">
    <source>
        <dbReference type="ARBA" id="ARBA00022795"/>
    </source>
</evidence>
<dbReference type="Pfam" id="PF10135">
    <property type="entry name" value="Rod-binding"/>
    <property type="match status" value="1"/>
</dbReference>
<dbReference type="PRINTS" id="PR01002">
    <property type="entry name" value="FLGFLGJ"/>
</dbReference>
<reference evidence="3 4" key="1">
    <citation type="submission" date="2020-08" db="EMBL/GenBank/DDBJ databases">
        <title>Genomic Encyclopedia of Type Strains, Phase III (KMG-III): the genomes of soil and plant-associated and newly described type strains.</title>
        <authorList>
            <person name="Whitman W."/>
        </authorList>
    </citation>
    <scope>NUCLEOTIDE SEQUENCE [LARGE SCALE GENOMIC DNA]</scope>
    <source>
        <strain evidence="3 4">CECT 8654</strain>
    </source>
</reference>
<dbReference type="AlphaFoldDB" id="A0A7W4W3A6"/>
<keyword evidence="1" id="KW-1005">Bacterial flagellum biogenesis</keyword>
<protein>
    <submittedName>
        <fullName evidence="3">Flagellar protein FlgJ</fullName>
    </submittedName>
</protein>
<evidence type="ECO:0000313" key="3">
    <source>
        <dbReference type="EMBL" id="MBB3046378.1"/>
    </source>
</evidence>
<organism evidence="3 4">
    <name type="scientific">Litorivivens lipolytica</name>
    <dbReference type="NCBI Taxonomy" id="1524264"/>
    <lineage>
        <taxon>Bacteria</taxon>
        <taxon>Pseudomonadati</taxon>
        <taxon>Pseudomonadota</taxon>
        <taxon>Gammaproteobacteria</taxon>
        <taxon>Litorivivens</taxon>
    </lineage>
</organism>
<dbReference type="InterPro" id="IPR019301">
    <property type="entry name" value="Flagellar_prot_FlgJ_N"/>
</dbReference>
<feature type="domain" description="Flagellar protein FlgJ N-terminal" evidence="2">
    <location>
        <begin position="48"/>
        <end position="95"/>
    </location>
</feature>
<keyword evidence="3" id="KW-0966">Cell projection</keyword>
<dbReference type="Proteomes" id="UP000537130">
    <property type="component" value="Unassembled WGS sequence"/>
</dbReference>
<name>A0A7W4W3A6_9GAMM</name>
<comment type="caution">
    <text evidence="3">The sequence shown here is derived from an EMBL/GenBank/DDBJ whole genome shotgun (WGS) entry which is preliminary data.</text>
</comment>
<keyword evidence="3" id="KW-0969">Cilium</keyword>
<keyword evidence="3" id="KW-0282">Flagellum</keyword>
<gene>
    <name evidence="3" type="ORF">FHR99_000614</name>
</gene>
<dbReference type="EMBL" id="JACHWY010000001">
    <property type="protein sequence ID" value="MBB3046378.1"/>
    <property type="molecule type" value="Genomic_DNA"/>
</dbReference>
<dbReference type="GO" id="GO:0044781">
    <property type="term" value="P:bacterial-type flagellum organization"/>
    <property type="evidence" value="ECO:0007669"/>
    <property type="project" value="UniProtKB-KW"/>
</dbReference>
<keyword evidence="4" id="KW-1185">Reference proteome</keyword>
<sequence>MDIGKQHFNYHDFGGFAEMRREAQNPNGEGAKAAAKQFESLFVQMMLKEMRDSLPEGGLFNDQSLRFYQDMMDKELSQSLVAGDGIGLSKIIERQLTITPEADALRASLVEKPEEAKHDG</sequence>
<dbReference type="RefSeq" id="WP_183409077.1">
    <property type="nucleotide sequence ID" value="NZ_JACHWY010000001.1"/>
</dbReference>
<evidence type="ECO:0000259" key="2">
    <source>
        <dbReference type="Pfam" id="PF10135"/>
    </source>
</evidence>